<reference evidence="2" key="1">
    <citation type="submission" date="2021-04" db="EMBL/GenBank/DDBJ databases">
        <title>Genome based classification of Actinospica acidithermotolerans sp. nov., an actinobacterium isolated from an Indonesian hot spring.</title>
        <authorList>
            <person name="Kusuma A.B."/>
            <person name="Putra K.E."/>
            <person name="Nafisah S."/>
            <person name="Loh J."/>
            <person name="Nouioui I."/>
            <person name="Goodfellow M."/>
        </authorList>
    </citation>
    <scope>NUCLEOTIDE SEQUENCE</scope>
    <source>
        <strain evidence="2">MGRD01-02</strain>
    </source>
</reference>
<dbReference type="InterPro" id="IPR036457">
    <property type="entry name" value="PPM-type-like_dom_sf"/>
</dbReference>
<name>A0A941E8Z4_9ACTN</name>
<evidence type="ECO:0000313" key="3">
    <source>
        <dbReference type="Proteomes" id="UP000676325"/>
    </source>
</evidence>
<feature type="domain" description="PPM-type phosphatase" evidence="1">
    <location>
        <begin position="63"/>
        <end position="280"/>
    </location>
</feature>
<keyword evidence="3" id="KW-1185">Reference proteome</keyword>
<dbReference type="InterPro" id="IPR001932">
    <property type="entry name" value="PPM-type_phosphatase-like_dom"/>
</dbReference>
<dbReference type="Proteomes" id="UP000676325">
    <property type="component" value="Unassembled WGS sequence"/>
</dbReference>
<gene>
    <name evidence="2" type="ORF">KDK95_07760</name>
</gene>
<dbReference type="Pfam" id="PF13672">
    <property type="entry name" value="PP2C_2"/>
    <property type="match status" value="1"/>
</dbReference>
<organism evidence="2 3">
    <name type="scientific">Actinospica acidithermotolerans</name>
    <dbReference type="NCBI Taxonomy" id="2828514"/>
    <lineage>
        <taxon>Bacteria</taxon>
        <taxon>Bacillati</taxon>
        <taxon>Actinomycetota</taxon>
        <taxon>Actinomycetes</taxon>
        <taxon>Catenulisporales</taxon>
        <taxon>Actinospicaceae</taxon>
        <taxon>Actinospica</taxon>
    </lineage>
</organism>
<sequence>MAPKQISSRGAALSAAAWERMTVQPPSMPFEPGPPKQSAYDVLDTECEGWSTDRFTMRAASVRGDSHRWPRRSKPRQDCGRATVYERTGTLVFAVADGVSGAVHSEYGSREACRTAVETLVEQLARGGEIDLAATVQNAVGRLVELAQWRLGRQPEEAPTLKEVSDLFATTLVTGIVQPTQDGDCFVDLCRVGDSGAWVLDRSRAPYDAELYTPLFATKTGAGKKFVSNRVAALPQLPAELERVQTQLAERETLLIGTDGFGDPLGDGDGEFGAMFAEQLHTPPAPLWFAHVLDFSRETFDDDRTLLAVWPLRGQR</sequence>
<dbReference type="SUPFAM" id="SSF81606">
    <property type="entry name" value="PP2C-like"/>
    <property type="match status" value="1"/>
</dbReference>
<dbReference type="Gene3D" id="3.60.40.10">
    <property type="entry name" value="PPM-type phosphatase domain"/>
    <property type="match status" value="1"/>
</dbReference>
<dbReference type="RefSeq" id="WP_212517345.1">
    <property type="nucleotide sequence ID" value="NZ_JAGSOH010000014.1"/>
</dbReference>
<evidence type="ECO:0000313" key="2">
    <source>
        <dbReference type="EMBL" id="MBR7826193.1"/>
    </source>
</evidence>
<proteinExistence type="predicted"/>
<dbReference type="EMBL" id="JAGSOH010000014">
    <property type="protein sequence ID" value="MBR7826193.1"/>
    <property type="molecule type" value="Genomic_DNA"/>
</dbReference>
<comment type="caution">
    <text evidence="2">The sequence shown here is derived from an EMBL/GenBank/DDBJ whole genome shotgun (WGS) entry which is preliminary data.</text>
</comment>
<dbReference type="AlphaFoldDB" id="A0A941E8Z4"/>
<accession>A0A941E8Z4</accession>
<protein>
    <submittedName>
        <fullName evidence="2">Protein phosphatase 2C domain-containing protein</fullName>
    </submittedName>
</protein>
<evidence type="ECO:0000259" key="1">
    <source>
        <dbReference type="Pfam" id="PF13672"/>
    </source>
</evidence>